<feature type="non-terminal residue" evidence="1">
    <location>
        <position position="1"/>
    </location>
</feature>
<dbReference type="EMBL" id="JXTB01000158">
    <property type="protein sequence ID" value="PON57571.1"/>
    <property type="molecule type" value="Genomic_DNA"/>
</dbReference>
<organism evidence="1 2">
    <name type="scientific">Parasponia andersonii</name>
    <name type="common">Sponia andersonii</name>
    <dbReference type="NCBI Taxonomy" id="3476"/>
    <lineage>
        <taxon>Eukaryota</taxon>
        <taxon>Viridiplantae</taxon>
        <taxon>Streptophyta</taxon>
        <taxon>Embryophyta</taxon>
        <taxon>Tracheophyta</taxon>
        <taxon>Spermatophyta</taxon>
        <taxon>Magnoliopsida</taxon>
        <taxon>eudicotyledons</taxon>
        <taxon>Gunneridae</taxon>
        <taxon>Pentapetalae</taxon>
        <taxon>rosids</taxon>
        <taxon>fabids</taxon>
        <taxon>Rosales</taxon>
        <taxon>Cannabaceae</taxon>
        <taxon>Parasponia</taxon>
    </lineage>
</organism>
<gene>
    <name evidence="1" type="ORF">PanWU01x14_172910</name>
</gene>
<name>A0A2P5C996_PARAD</name>
<protein>
    <submittedName>
        <fullName evidence="1">Uncharacterized protein</fullName>
    </submittedName>
</protein>
<reference evidence="2" key="1">
    <citation type="submission" date="2016-06" db="EMBL/GenBank/DDBJ databases">
        <title>Parallel loss of symbiosis genes in relatives of nitrogen-fixing non-legume Parasponia.</title>
        <authorList>
            <person name="Van Velzen R."/>
            <person name="Holmer R."/>
            <person name="Bu F."/>
            <person name="Rutten L."/>
            <person name="Van Zeijl A."/>
            <person name="Liu W."/>
            <person name="Santuari L."/>
            <person name="Cao Q."/>
            <person name="Sharma T."/>
            <person name="Shen D."/>
            <person name="Roswanjaya Y."/>
            <person name="Wardhani T."/>
            <person name="Kalhor M.S."/>
            <person name="Jansen J."/>
            <person name="Van den Hoogen J."/>
            <person name="Gungor B."/>
            <person name="Hartog M."/>
            <person name="Hontelez J."/>
            <person name="Verver J."/>
            <person name="Yang W.-C."/>
            <person name="Schijlen E."/>
            <person name="Repin R."/>
            <person name="Schilthuizen M."/>
            <person name="Schranz E."/>
            <person name="Heidstra R."/>
            <person name="Miyata K."/>
            <person name="Fedorova E."/>
            <person name="Kohlen W."/>
            <person name="Bisseling T."/>
            <person name="Smit S."/>
            <person name="Geurts R."/>
        </authorList>
    </citation>
    <scope>NUCLEOTIDE SEQUENCE [LARGE SCALE GENOMIC DNA]</scope>
    <source>
        <strain evidence="2">cv. WU1-14</strain>
    </source>
</reference>
<sequence length="34" mass="4129">RHLIERANLDSNEWAYNVENDQTSLIKVLVFRQR</sequence>
<comment type="caution">
    <text evidence="1">The sequence shown here is derived from an EMBL/GenBank/DDBJ whole genome shotgun (WGS) entry which is preliminary data.</text>
</comment>
<proteinExistence type="predicted"/>
<evidence type="ECO:0000313" key="2">
    <source>
        <dbReference type="Proteomes" id="UP000237105"/>
    </source>
</evidence>
<dbReference type="Proteomes" id="UP000237105">
    <property type="component" value="Unassembled WGS sequence"/>
</dbReference>
<accession>A0A2P5C996</accession>
<dbReference type="AlphaFoldDB" id="A0A2P5C996"/>
<evidence type="ECO:0000313" key="1">
    <source>
        <dbReference type="EMBL" id="PON57571.1"/>
    </source>
</evidence>
<keyword evidence="2" id="KW-1185">Reference proteome</keyword>